<sequence length="113" mass="11807">MKSVFLFSTLLLLAVASAAPEPAPIPQLSGGTITCNIRSTCGSGPVPYRQTAYVNGQILGYYAPGTRLSLSCYKITEPGGCGDSNIWYKEGSRGGYVPSACFEGCTGAPPTIY</sequence>
<dbReference type="KEGG" id="pfy:PFICI_11478"/>
<organism evidence="2 3">
    <name type="scientific">Pestalotiopsis fici (strain W106-1 / CGMCC3.15140)</name>
    <dbReference type="NCBI Taxonomy" id="1229662"/>
    <lineage>
        <taxon>Eukaryota</taxon>
        <taxon>Fungi</taxon>
        <taxon>Dikarya</taxon>
        <taxon>Ascomycota</taxon>
        <taxon>Pezizomycotina</taxon>
        <taxon>Sordariomycetes</taxon>
        <taxon>Xylariomycetidae</taxon>
        <taxon>Amphisphaeriales</taxon>
        <taxon>Sporocadaceae</taxon>
        <taxon>Pestalotiopsis</taxon>
    </lineage>
</organism>
<evidence type="ECO:0008006" key="4">
    <source>
        <dbReference type="Google" id="ProtNLM"/>
    </source>
</evidence>
<keyword evidence="1" id="KW-0732">Signal</keyword>
<dbReference type="InParanoid" id="W3WTD3"/>
<evidence type="ECO:0000313" key="2">
    <source>
        <dbReference type="EMBL" id="ETS76091.1"/>
    </source>
</evidence>
<accession>W3WTD3</accession>
<evidence type="ECO:0000313" key="3">
    <source>
        <dbReference type="Proteomes" id="UP000030651"/>
    </source>
</evidence>
<protein>
    <recommendedName>
        <fullName evidence="4">Ig-like domain-containing protein</fullName>
    </recommendedName>
</protein>
<gene>
    <name evidence="2" type="ORF">PFICI_11478</name>
</gene>
<dbReference type="OrthoDB" id="10393637at2759"/>
<name>W3WTD3_PESFW</name>
<reference evidence="3" key="1">
    <citation type="journal article" date="2015" name="BMC Genomics">
        <title>Genomic and transcriptomic analysis of the endophytic fungus Pestalotiopsis fici reveals its lifestyle and high potential for synthesis of natural products.</title>
        <authorList>
            <person name="Wang X."/>
            <person name="Zhang X."/>
            <person name="Liu L."/>
            <person name="Xiang M."/>
            <person name="Wang W."/>
            <person name="Sun X."/>
            <person name="Che Y."/>
            <person name="Guo L."/>
            <person name="Liu G."/>
            <person name="Guo L."/>
            <person name="Wang C."/>
            <person name="Yin W.B."/>
            <person name="Stadler M."/>
            <person name="Zhang X."/>
            <person name="Liu X."/>
        </authorList>
    </citation>
    <scope>NUCLEOTIDE SEQUENCE [LARGE SCALE GENOMIC DNA]</scope>
    <source>
        <strain evidence="3">W106-1 / CGMCC3.15140</strain>
    </source>
</reference>
<keyword evidence="3" id="KW-1185">Reference proteome</keyword>
<dbReference type="HOGENOM" id="CLU_2134388_0_0_1"/>
<feature type="signal peptide" evidence="1">
    <location>
        <begin position="1"/>
        <end position="18"/>
    </location>
</feature>
<dbReference type="AlphaFoldDB" id="W3WTD3"/>
<dbReference type="EMBL" id="KI912117">
    <property type="protein sequence ID" value="ETS76091.1"/>
    <property type="molecule type" value="Genomic_DNA"/>
</dbReference>
<evidence type="ECO:0000256" key="1">
    <source>
        <dbReference type="SAM" id="SignalP"/>
    </source>
</evidence>
<dbReference type="Proteomes" id="UP000030651">
    <property type="component" value="Unassembled WGS sequence"/>
</dbReference>
<dbReference type="GeneID" id="19276491"/>
<proteinExistence type="predicted"/>
<feature type="chain" id="PRO_5004833869" description="Ig-like domain-containing protein" evidence="1">
    <location>
        <begin position="19"/>
        <end position="113"/>
    </location>
</feature>
<dbReference type="RefSeq" id="XP_007838250.1">
    <property type="nucleotide sequence ID" value="XM_007840059.1"/>
</dbReference>